<evidence type="ECO:0000313" key="4">
    <source>
        <dbReference type="Proteomes" id="UP000440694"/>
    </source>
</evidence>
<feature type="chain" id="PRO_5026189076" description="LTXXQ motif family protein" evidence="2">
    <location>
        <begin position="25"/>
        <end position="202"/>
    </location>
</feature>
<evidence type="ECO:0000256" key="2">
    <source>
        <dbReference type="SAM" id="SignalP"/>
    </source>
</evidence>
<organism evidence="3 4">
    <name type="scientific">Hyphomicrobium album</name>
    <dbReference type="NCBI Taxonomy" id="2665159"/>
    <lineage>
        <taxon>Bacteria</taxon>
        <taxon>Pseudomonadati</taxon>
        <taxon>Pseudomonadota</taxon>
        <taxon>Alphaproteobacteria</taxon>
        <taxon>Hyphomicrobiales</taxon>
        <taxon>Hyphomicrobiaceae</taxon>
        <taxon>Hyphomicrobium</taxon>
    </lineage>
</organism>
<comment type="caution">
    <text evidence="3">The sequence shown here is derived from an EMBL/GenBank/DDBJ whole genome shotgun (WGS) entry which is preliminary data.</text>
</comment>
<dbReference type="AlphaFoldDB" id="A0A6I3KJT1"/>
<feature type="region of interest" description="Disordered" evidence="1">
    <location>
        <begin position="176"/>
        <end position="202"/>
    </location>
</feature>
<dbReference type="Pfam" id="PF07813">
    <property type="entry name" value="LTXXQ"/>
    <property type="match status" value="1"/>
</dbReference>
<keyword evidence="4" id="KW-1185">Reference proteome</keyword>
<keyword evidence="2" id="KW-0732">Signal</keyword>
<feature type="region of interest" description="Disordered" evidence="1">
    <location>
        <begin position="88"/>
        <end position="123"/>
    </location>
</feature>
<accession>A0A6I3KJT1</accession>
<proteinExistence type="predicted"/>
<evidence type="ECO:0008006" key="5">
    <source>
        <dbReference type="Google" id="ProtNLM"/>
    </source>
</evidence>
<dbReference type="InterPro" id="IPR012899">
    <property type="entry name" value="LTXXQ"/>
</dbReference>
<feature type="signal peptide" evidence="2">
    <location>
        <begin position="1"/>
        <end position="24"/>
    </location>
</feature>
<protein>
    <recommendedName>
        <fullName evidence="5">LTXXQ motif family protein</fullName>
    </recommendedName>
</protein>
<dbReference type="Proteomes" id="UP000440694">
    <property type="component" value="Unassembled WGS sequence"/>
</dbReference>
<dbReference type="EMBL" id="WMBQ01000001">
    <property type="protein sequence ID" value="MTD93992.1"/>
    <property type="molecule type" value="Genomic_DNA"/>
</dbReference>
<evidence type="ECO:0000313" key="3">
    <source>
        <dbReference type="EMBL" id="MTD93992.1"/>
    </source>
</evidence>
<dbReference type="RefSeq" id="WP_154738480.1">
    <property type="nucleotide sequence ID" value="NZ_WMBQ01000001.1"/>
</dbReference>
<feature type="region of interest" description="Disordered" evidence="1">
    <location>
        <begin position="27"/>
        <end position="54"/>
    </location>
</feature>
<dbReference type="GO" id="GO:0042597">
    <property type="term" value="C:periplasmic space"/>
    <property type="evidence" value="ECO:0007669"/>
    <property type="project" value="InterPro"/>
</dbReference>
<reference evidence="3 4" key="1">
    <citation type="submission" date="2019-11" db="EMBL/GenBank/DDBJ databases">
        <title>Identification of a novel strain.</title>
        <authorList>
            <person name="Xu Q."/>
            <person name="Wang G."/>
        </authorList>
    </citation>
    <scope>NUCLEOTIDE SEQUENCE [LARGE SCALE GENOMIC DNA]</scope>
    <source>
        <strain evidence="4">xq</strain>
    </source>
</reference>
<gene>
    <name evidence="3" type="ORF">GIW81_06535</name>
</gene>
<name>A0A6I3KJT1_9HYPH</name>
<sequence>MNNLSRALAVALMAATIPATIVLAQQATPADQPAVEKTDGGRRGPSPETQARLQDGRIAMAKAALKLSPDQEKLWVPVEEKIRANYEERSKRREAWQAKREERRAEKKAQGDDGKKGEQLALPERIEKRSERLTKQAERLNARAAKAKEFAEVLKPLYATFSEDQKAVAGRVLNHFGQDGKGQRGSRWAMGGGRHGHGFGRD</sequence>
<evidence type="ECO:0000256" key="1">
    <source>
        <dbReference type="SAM" id="MobiDB-lite"/>
    </source>
</evidence>